<sequence length="325" mass="33968">MSTSSLGAVGVPTAIAPVAGTPAAGSTRHAADAGTLWRPSAPCTPRTCIDATGPARAMPLAALRVVAVLFLLIVGCAGMPFGGRIPAGAVRRWCRWVVRAAGVRVRIAGPEAPRGGLLLVANHVSWLDIPLLAAVRPARMLAKSEIRDWPVAGWLTARSGALFIDRDRIRALPETVARIADALRAGQAVTVFPEGSTWCGRAQGSFRRAAFQAALDAGVPVQPVRLHYGLAGGASGTAAAFVGDDSLLASVWRVVRARELVAEAEVREPIVPGGRFDRRSLAEAAEASALPEARQVRVPRQQRAVPTVGTDQPVSPAPSREPLTA</sequence>
<keyword evidence="5 9" id="KW-0012">Acyltransferase</keyword>
<keyword evidence="4" id="KW-0443">Lipid metabolism</keyword>
<proteinExistence type="predicted"/>
<dbReference type="Pfam" id="PF01553">
    <property type="entry name" value="Acyltransferase"/>
    <property type="match status" value="1"/>
</dbReference>
<feature type="compositionally biased region" description="Low complexity" evidence="6">
    <location>
        <begin position="285"/>
        <end position="306"/>
    </location>
</feature>
<dbReference type="RefSeq" id="WP_380845301.1">
    <property type="nucleotide sequence ID" value="NZ_JBHSKM010000002.1"/>
</dbReference>
<keyword evidence="2" id="KW-0444">Lipid biosynthesis</keyword>
<reference evidence="10" key="1">
    <citation type="journal article" date="2019" name="Int. J. Syst. Evol. Microbiol.">
        <title>The Global Catalogue of Microorganisms (GCM) 10K type strain sequencing project: providing services to taxonomists for standard genome sequencing and annotation.</title>
        <authorList>
            <consortium name="The Broad Institute Genomics Platform"/>
            <consortium name="The Broad Institute Genome Sequencing Center for Infectious Disease"/>
            <person name="Wu L."/>
            <person name="Ma J."/>
        </authorList>
    </citation>
    <scope>NUCLEOTIDE SEQUENCE [LARGE SCALE GENOMIC DNA]</scope>
    <source>
        <strain evidence="10">KCTC 42586</strain>
    </source>
</reference>
<evidence type="ECO:0000256" key="6">
    <source>
        <dbReference type="SAM" id="MobiDB-lite"/>
    </source>
</evidence>
<feature type="domain" description="Phospholipid/glycerol acyltransferase" evidence="8">
    <location>
        <begin position="117"/>
        <end position="229"/>
    </location>
</feature>
<evidence type="ECO:0000313" key="9">
    <source>
        <dbReference type="EMBL" id="MFC5212543.1"/>
    </source>
</evidence>
<keyword evidence="3" id="KW-0808">Transferase</keyword>
<dbReference type="PANTHER" id="PTHR10434:SF64">
    <property type="entry name" value="1-ACYL-SN-GLYCEROL-3-PHOSPHATE ACYLTRANSFERASE-RELATED"/>
    <property type="match status" value="1"/>
</dbReference>
<keyword evidence="7" id="KW-1133">Transmembrane helix</keyword>
<gene>
    <name evidence="9" type="ORF">ACFPQ9_01700</name>
</gene>
<dbReference type="EMBL" id="JBHSKM010000002">
    <property type="protein sequence ID" value="MFC5212543.1"/>
    <property type="molecule type" value="Genomic_DNA"/>
</dbReference>
<comment type="caution">
    <text evidence="9">The sequence shown here is derived from an EMBL/GenBank/DDBJ whole genome shotgun (WGS) entry which is preliminary data.</text>
</comment>
<organism evidence="9 10">
    <name type="scientific">Streptomyces coerulescens</name>
    <dbReference type="NCBI Taxonomy" id="29304"/>
    <lineage>
        <taxon>Bacteria</taxon>
        <taxon>Bacillati</taxon>
        <taxon>Actinomycetota</taxon>
        <taxon>Actinomycetes</taxon>
        <taxon>Kitasatosporales</taxon>
        <taxon>Streptomycetaceae</taxon>
        <taxon>Streptomyces</taxon>
    </lineage>
</organism>
<evidence type="ECO:0000256" key="4">
    <source>
        <dbReference type="ARBA" id="ARBA00023098"/>
    </source>
</evidence>
<evidence type="ECO:0000256" key="3">
    <source>
        <dbReference type="ARBA" id="ARBA00022679"/>
    </source>
</evidence>
<dbReference type="Proteomes" id="UP001596263">
    <property type="component" value="Unassembled WGS sequence"/>
</dbReference>
<dbReference type="PANTHER" id="PTHR10434">
    <property type="entry name" value="1-ACYL-SN-GLYCEROL-3-PHOSPHATE ACYLTRANSFERASE"/>
    <property type="match status" value="1"/>
</dbReference>
<dbReference type="InterPro" id="IPR002123">
    <property type="entry name" value="Plipid/glycerol_acylTrfase"/>
</dbReference>
<dbReference type="SUPFAM" id="SSF69593">
    <property type="entry name" value="Glycerol-3-phosphate (1)-acyltransferase"/>
    <property type="match status" value="1"/>
</dbReference>
<evidence type="ECO:0000256" key="2">
    <source>
        <dbReference type="ARBA" id="ARBA00022516"/>
    </source>
</evidence>
<evidence type="ECO:0000256" key="5">
    <source>
        <dbReference type="ARBA" id="ARBA00023315"/>
    </source>
</evidence>
<evidence type="ECO:0000256" key="1">
    <source>
        <dbReference type="ARBA" id="ARBA00005189"/>
    </source>
</evidence>
<evidence type="ECO:0000313" key="10">
    <source>
        <dbReference type="Proteomes" id="UP001596263"/>
    </source>
</evidence>
<accession>A0ABW0CB96</accession>
<feature type="transmembrane region" description="Helical" evidence="7">
    <location>
        <begin position="61"/>
        <end position="82"/>
    </location>
</feature>
<evidence type="ECO:0000259" key="8">
    <source>
        <dbReference type="SMART" id="SM00563"/>
    </source>
</evidence>
<dbReference type="SMART" id="SM00563">
    <property type="entry name" value="PlsC"/>
    <property type="match status" value="1"/>
</dbReference>
<evidence type="ECO:0000256" key="7">
    <source>
        <dbReference type="SAM" id="Phobius"/>
    </source>
</evidence>
<protein>
    <submittedName>
        <fullName evidence="9">Lysophospholipid acyltransferase family protein</fullName>
    </submittedName>
</protein>
<dbReference type="CDD" id="cd07989">
    <property type="entry name" value="LPLAT_AGPAT-like"/>
    <property type="match status" value="1"/>
</dbReference>
<feature type="region of interest" description="Disordered" evidence="6">
    <location>
        <begin position="285"/>
        <end position="325"/>
    </location>
</feature>
<keyword evidence="7" id="KW-0472">Membrane</keyword>
<keyword evidence="7" id="KW-0812">Transmembrane</keyword>
<comment type="pathway">
    <text evidence="1">Lipid metabolism.</text>
</comment>
<dbReference type="GO" id="GO:0016746">
    <property type="term" value="F:acyltransferase activity"/>
    <property type="evidence" value="ECO:0007669"/>
    <property type="project" value="UniProtKB-KW"/>
</dbReference>
<keyword evidence="10" id="KW-1185">Reference proteome</keyword>
<name>A0ABW0CB96_STRCD</name>